<evidence type="ECO:0000256" key="2">
    <source>
        <dbReference type="ARBA" id="ARBA00023002"/>
    </source>
</evidence>
<comment type="catalytic activity">
    <reaction evidence="4 5">
        <text>[thioredoxin]-disulfide + L-methionine + H2O = L-methionine (S)-S-oxide + [thioredoxin]-dithiol</text>
        <dbReference type="Rhea" id="RHEA:19993"/>
        <dbReference type="Rhea" id="RHEA-COMP:10698"/>
        <dbReference type="Rhea" id="RHEA-COMP:10700"/>
        <dbReference type="ChEBI" id="CHEBI:15377"/>
        <dbReference type="ChEBI" id="CHEBI:29950"/>
        <dbReference type="ChEBI" id="CHEBI:50058"/>
        <dbReference type="ChEBI" id="CHEBI:57844"/>
        <dbReference type="ChEBI" id="CHEBI:58772"/>
        <dbReference type="EC" id="1.8.4.11"/>
    </reaction>
</comment>
<dbReference type="Proteomes" id="UP000297890">
    <property type="component" value="Unassembled WGS sequence"/>
</dbReference>
<name>A0A4Z0FED5_9GAMM</name>
<dbReference type="GO" id="GO:0005737">
    <property type="term" value="C:cytoplasm"/>
    <property type="evidence" value="ECO:0007669"/>
    <property type="project" value="TreeGrafter"/>
</dbReference>
<proteinExistence type="inferred from homology"/>
<protein>
    <recommendedName>
        <fullName evidence="5">Peptide methionine sulfoxide reductase MsrA</fullName>
        <shortName evidence="5">Protein-methionine-S-oxide reductase</shortName>
        <ecNumber evidence="5">1.8.4.11</ecNumber>
    </recommendedName>
    <alternativeName>
        <fullName evidence="5">Peptide-methionine (S)-S-oxide reductase</fullName>
        <shortName evidence="5">Peptide Met(O) reductase</shortName>
    </alternativeName>
</protein>
<sequence>MRFIHPYKLRLPTTSEALPGREQAVAIPTRHAVLDVPLVPPYPPGLSIARFGMGCFWGAERRFWTESGVYVTAAGYAGGLTPNPTYDEVCSGRTGHAEVVQVVFDPTRIAYEDLLRIFWEAHDPTQGMRQGNDVGTQYRSLIQVSDDIQRIAVQNSLESYNKRLDKAGYGAVTTEIAPPGPFYFAEPEHQQYLAHHPNGYCGLRGTGVSCA</sequence>
<comment type="function">
    <text evidence="5">Has an important function as a repair enzyme for proteins that have been inactivated by oxidation. Catalyzes the reversible oxidation-reduction of methionine sulfoxide in proteins to methionine.</text>
</comment>
<evidence type="ECO:0000256" key="4">
    <source>
        <dbReference type="ARBA" id="ARBA00048782"/>
    </source>
</evidence>
<evidence type="ECO:0000259" key="6">
    <source>
        <dbReference type="Pfam" id="PF01625"/>
    </source>
</evidence>
<accession>A0A4Z0FED5</accession>
<dbReference type="NCBIfam" id="TIGR00401">
    <property type="entry name" value="msrA"/>
    <property type="match status" value="1"/>
</dbReference>
<dbReference type="PANTHER" id="PTHR42799">
    <property type="entry name" value="MITOCHONDRIAL PEPTIDE METHIONINE SULFOXIDE REDUCTASE"/>
    <property type="match status" value="1"/>
</dbReference>
<evidence type="ECO:0000256" key="5">
    <source>
        <dbReference type="HAMAP-Rule" id="MF_01401"/>
    </source>
</evidence>
<dbReference type="GO" id="GO:0033744">
    <property type="term" value="F:L-methionine:thioredoxin-disulfide S-oxidoreductase activity"/>
    <property type="evidence" value="ECO:0007669"/>
    <property type="project" value="RHEA"/>
</dbReference>
<dbReference type="InterPro" id="IPR036509">
    <property type="entry name" value="Met_Sox_Rdtase_MsrA_sf"/>
</dbReference>
<comment type="caution">
    <text evidence="7">The sequence shown here is derived from an EMBL/GenBank/DDBJ whole genome shotgun (WGS) entry which is preliminary data.</text>
</comment>
<comment type="catalytic activity">
    <reaction evidence="3 5">
        <text>L-methionyl-[protein] + [thioredoxin]-disulfide + H2O = L-methionyl-(S)-S-oxide-[protein] + [thioredoxin]-dithiol</text>
        <dbReference type="Rhea" id="RHEA:14217"/>
        <dbReference type="Rhea" id="RHEA-COMP:10698"/>
        <dbReference type="Rhea" id="RHEA-COMP:10700"/>
        <dbReference type="Rhea" id="RHEA-COMP:12313"/>
        <dbReference type="Rhea" id="RHEA-COMP:12315"/>
        <dbReference type="ChEBI" id="CHEBI:15377"/>
        <dbReference type="ChEBI" id="CHEBI:16044"/>
        <dbReference type="ChEBI" id="CHEBI:29950"/>
        <dbReference type="ChEBI" id="CHEBI:44120"/>
        <dbReference type="ChEBI" id="CHEBI:50058"/>
        <dbReference type="EC" id="1.8.4.11"/>
    </reaction>
</comment>
<dbReference type="HAMAP" id="MF_01401">
    <property type="entry name" value="MsrA"/>
    <property type="match status" value="1"/>
</dbReference>
<feature type="domain" description="Peptide methionine sulphoxide reductase MsrA" evidence="6">
    <location>
        <begin position="49"/>
        <end position="201"/>
    </location>
</feature>
<dbReference type="InterPro" id="IPR050162">
    <property type="entry name" value="MsrA_MetSO_reductase"/>
</dbReference>
<feature type="active site" evidence="5">
    <location>
        <position position="55"/>
    </location>
</feature>
<evidence type="ECO:0000313" key="7">
    <source>
        <dbReference type="EMBL" id="TFZ84072.1"/>
    </source>
</evidence>
<evidence type="ECO:0000256" key="1">
    <source>
        <dbReference type="ARBA" id="ARBA00005591"/>
    </source>
</evidence>
<dbReference type="EMBL" id="SRIO01000001">
    <property type="protein sequence ID" value="TFZ84072.1"/>
    <property type="molecule type" value="Genomic_DNA"/>
</dbReference>
<keyword evidence="8" id="KW-1185">Reference proteome</keyword>
<dbReference type="EC" id="1.8.4.11" evidence="5"/>
<dbReference type="InterPro" id="IPR002569">
    <property type="entry name" value="Met_Sox_Rdtase_MsrA_dom"/>
</dbReference>
<dbReference type="OrthoDB" id="4174719at2"/>
<dbReference type="PANTHER" id="PTHR42799:SF2">
    <property type="entry name" value="MITOCHONDRIAL PEPTIDE METHIONINE SULFOXIDE REDUCTASE"/>
    <property type="match status" value="1"/>
</dbReference>
<dbReference type="AlphaFoldDB" id="A0A4Z0FED5"/>
<gene>
    <name evidence="5 7" type="primary">msrA</name>
    <name evidence="7" type="ORF">E4680_00575</name>
</gene>
<dbReference type="GO" id="GO:0008113">
    <property type="term" value="F:peptide-methionine (S)-S-oxide reductase activity"/>
    <property type="evidence" value="ECO:0007669"/>
    <property type="project" value="UniProtKB-UniRule"/>
</dbReference>
<dbReference type="FunFam" id="3.30.1060.10:FF:000001">
    <property type="entry name" value="Peptide methionine sulfoxide reductase MsrA"/>
    <property type="match status" value="1"/>
</dbReference>
<evidence type="ECO:0000256" key="3">
    <source>
        <dbReference type="ARBA" id="ARBA00047806"/>
    </source>
</evidence>
<dbReference type="Pfam" id="PF01625">
    <property type="entry name" value="PMSR"/>
    <property type="match status" value="1"/>
</dbReference>
<dbReference type="SUPFAM" id="SSF55068">
    <property type="entry name" value="Peptide methionine sulfoxide reductase"/>
    <property type="match status" value="1"/>
</dbReference>
<keyword evidence="2 5" id="KW-0560">Oxidoreductase</keyword>
<dbReference type="GO" id="GO:0034599">
    <property type="term" value="P:cellular response to oxidative stress"/>
    <property type="evidence" value="ECO:0007669"/>
    <property type="project" value="TreeGrafter"/>
</dbReference>
<reference evidence="7 8" key="1">
    <citation type="journal article" date="2019" name="ISME J.">
        <title>Candidatus Macondimonas diazotrophica, a novel gammaproteobacterial genus dominating crude-oil-contaminated coastal sediments.</title>
        <authorList>
            <person name="Karthikeyan S."/>
            <person name="Konstantinidis K."/>
        </authorList>
    </citation>
    <scope>NUCLEOTIDE SEQUENCE [LARGE SCALE GENOMIC DNA]</scope>
    <source>
        <strain evidence="7 8">KTK01</strain>
    </source>
</reference>
<comment type="similarity">
    <text evidence="1 5">Belongs to the MsrA Met sulfoxide reductase family.</text>
</comment>
<organism evidence="7 8">
    <name type="scientific">Candidatus Macondimonas diazotrophica</name>
    <dbReference type="NCBI Taxonomy" id="2305248"/>
    <lineage>
        <taxon>Bacteria</taxon>
        <taxon>Pseudomonadati</taxon>
        <taxon>Pseudomonadota</taxon>
        <taxon>Gammaproteobacteria</taxon>
        <taxon>Chromatiales</taxon>
        <taxon>Ectothiorhodospiraceae</taxon>
        <taxon>Candidatus Macondimonas</taxon>
    </lineage>
</organism>
<evidence type="ECO:0000313" key="8">
    <source>
        <dbReference type="Proteomes" id="UP000297890"/>
    </source>
</evidence>
<dbReference type="RefSeq" id="WP_135280432.1">
    <property type="nucleotide sequence ID" value="NZ_SRIO01000001.1"/>
</dbReference>
<dbReference type="Gene3D" id="3.30.1060.10">
    <property type="entry name" value="Peptide methionine sulphoxide reductase MsrA"/>
    <property type="match status" value="1"/>
</dbReference>